<keyword evidence="5 7" id="KW-0472">Membrane</keyword>
<dbReference type="AlphaFoldDB" id="A0A0C3GUD0"/>
<evidence type="ECO:0000256" key="7">
    <source>
        <dbReference type="SAM" id="Phobius"/>
    </source>
</evidence>
<dbReference type="PANTHER" id="PTHR45649">
    <property type="entry name" value="AMINO-ACID PERMEASE BAT1"/>
    <property type="match status" value="1"/>
</dbReference>
<proteinExistence type="predicted"/>
<feature type="transmembrane region" description="Helical" evidence="7">
    <location>
        <begin position="436"/>
        <end position="467"/>
    </location>
</feature>
<evidence type="ECO:0000256" key="6">
    <source>
        <dbReference type="SAM" id="MobiDB-lite"/>
    </source>
</evidence>
<evidence type="ECO:0000256" key="1">
    <source>
        <dbReference type="ARBA" id="ARBA00004141"/>
    </source>
</evidence>
<feature type="transmembrane region" description="Helical" evidence="7">
    <location>
        <begin position="325"/>
        <end position="347"/>
    </location>
</feature>
<dbReference type="EMBL" id="KN832878">
    <property type="protein sequence ID" value="KIM99640.1"/>
    <property type="molecule type" value="Genomic_DNA"/>
</dbReference>
<protein>
    <recommendedName>
        <fullName evidence="10">Amino acid permease/ SLC12A domain-containing protein</fullName>
    </recommendedName>
</protein>
<keyword evidence="4 7" id="KW-1133">Transmembrane helix</keyword>
<dbReference type="InterPro" id="IPR002293">
    <property type="entry name" value="AA/rel_permease1"/>
</dbReference>
<dbReference type="Gene3D" id="1.20.1740.10">
    <property type="entry name" value="Amino acid/polyamine transporter I"/>
    <property type="match status" value="1"/>
</dbReference>
<dbReference type="Proteomes" id="UP000054321">
    <property type="component" value="Unassembled WGS sequence"/>
</dbReference>
<reference evidence="9" key="2">
    <citation type="submission" date="2015-01" db="EMBL/GenBank/DDBJ databases">
        <title>Evolutionary Origins and Diversification of the Mycorrhizal Mutualists.</title>
        <authorList>
            <consortium name="DOE Joint Genome Institute"/>
            <consortium name="Mycorrhizal Genomics Consortium"/>
            <person name="Kohler A."/>
            <person name="Kuo A."/>
            <person name="Nagy L.G."/>
            <person name="Floudas D."/>
            <person name="Copeland A."/>
            <person name="Barry K.W."/>
            <person name="Cichocki N."/>
            <person name="Veneault-Fourrey C."/>
            <person name="LaButti K."/>
            <person name="Lindquist E.A."/>
            <person name="Lipzen A."/>
            <person name="Lundell T."/>
            <person name="Morin E."/>
            <person name="Murat C."/>
            <person name="Riley R."/>
            <person name="Ohm R."/>
            <person name="Sun H."/>
            <person name="Tunlid A."/>
            <person name="Henrissat B."/>
            <person name="Grigoriev I.V."/>
            <person name="Hibbett D.S."/>
            <person name="Martin F."/>
        </authorList>
    </citation>
    <scope>NUCLEOTIDE SEQUENCE [LARGE SCALE GENOMIC DNA]</scope>
    <source>
        <strain evidence="9">Zn</strain>
    </source>
</reference>
<organism evidence="8 9">
    <name type="scientific">Oidiodendron maius (strain Zn)</name>
    <dbReference type="NCBI Taxonomy" id="913774"/>
    <lineage>
        <taxon>Eukaryota</taxon>
        <taxon>Fungi</taxon>
        <taxon>Dikarya</taxon>
        <taxon>Ascomycota</taxon>
        <taxon>Pezizomycotina</taxon>
        <taxon>Leotiomycetes</taxon>
        <taxon>Leotiomycetes incertae sedis</taxon>
        <taxon>Myxotrichaceae</taxon>
        <taxon>Oidiodendron</taxon>
    </lineage>
</organism>
<dbReference type="GO" id="GO:0016020">
    <property type="term" value="C:membrane"/>
    <property type="evidence" value="ECO:0007669"/>
    <property type="project" value="UniProtKB-SubCell"/>
</dbReference>
<sequence>MEKDHDLEATVGGAGDRAEPPINPSGHRQELDRNFHLINICGLGLTSGNTWIAIGGSIVVAIYNGGPPGVIYELIASSVFYWLIAASLAELASAMPSSGGVYHWASVTGGRYGRICGFFAGWWNFLAWVLGIAATAQIIGAQAVSMYALFHPDFETQRWQVFVAYLICIWGCCLIVLFANKALPAIEALGGFLVLAGLVITVIICATLPHTKGNGYASSDFVWRDWQNDAGYSSNGFVFCLGMLNGAFAVGTPDVITHLAEEVPRPGRNIPKAMLAQYVIGFITAFTYLITIFYSISDLDEVLESNFLFPLAEIYLQASSSAGGALGLLILALLPSIVAVIGCYLTASRVFWTLARDNATLFPSYYSQVHPKHRNPFNSILLCGIICTLLGCIYVGNQTAFSAFVSSFVVLSTLSYLAAVLPHLLSCRSLITPGWFWMPGAIGFAVNGLTCLYIAAFVVIFCFPFALPVDAQTMNYTSLITGGLTVFVGCFWFWKQKDYEGPHFVPLESAFLAKDAV</sequence>
<feature type="region of interest" description="Disordered" evidence="6">
    <location>
        <begin position="1"/>
        <end position="25"/>
    </location>
</feature>
<dbReference type="PANTHER" id="PTHR45649:SF27">
    <property type="entry name" value="CHOLINE TRANSPORTER (EUROFUNG)"/>
    <property type="match status" value="1"/>
</dbReference>
<evidence type="ECO:0000256" key="4">
    <source>
        <dbReference type="ARBA" id="ARBA00022989"/>
    </source>
</evidence>
<feature type="transmembrane region" description="Helical" evidence="7">
    <location>
        <begin position="126"/>
        <end position="150"/>
    </location>
</feature>
<feature type="transmembrane region" description="Helical" evidence="7">
    <location>
        <begin position="377"/>
        <end position="396"/>
    </location>
</feature>
<feature type="transmembrane region" description="Helical" evidence="7">
    <location>
        <begin position="185"/>
        <end position="208"/>
    </location>
</feature>
<feature type="transmembrane region" description="Helical" evidence="7">
    <location>
        <begin position="275"/>
        <end position="296"/>
    </location>
</feature>
<comment type="subcellular location">
    <subcellularLocation>
        <location evidence="1">Membrane</location>
        <topology evidence="1">Multi-pass membrane protein</topology>
    </subcellularLocation>
</comment>
<keyword evidence="3 7" id="KW-0812">Transmembrane</keyword>
<feature type="transmembrane region" description="Helical" evidence="7">
    <location>
        <begin position="162"/>
        <end position="179"/>
    </location>
</feature>
<dbReference type="HOGENOM" id="CLU_004495_2_1_1"/>
<dbReference type="STRING" id="913774.A0A0C3GUD0"/>
<feature type="transmembrane region" description="Helical" evidence="7">
    <location>
        <begin position="402"/>
        <end position="424"/>
    </location>
</feature>
<evidence type="ECO:0000256" key="5">
    <source>
        <dbReference type="ARBA" id="ARBA00023136"/>
    </source>
</evidence>
<evidence type="ECO:0000256" key="2">
    <source>
        <dbReference type="ARBA" id="ARBA00022448"/>
    </source>
</evidence>
<dbReference type="PROSITE" id="PS00218">
    <property type="entry name" value="AMINO_ACID_PERMEASE_1"/>
    <property type="match status" value="1"/>
</dbReference>
<name>A0A0C3GUD0_OIDMZ</name>
<evidence type="ECO:0008006" key="10">
    <source>
        <dbReference type="Google" id="ProtNLM"/>
    </source>
</evidence>
<feature type="transmembrane region" description="Helical" evidence="7">
    <location>
        <begin position="473"/>
        <end position="494"/>
    </location>
</feature>
<gene>
    <name evidence="8" type="ORF">OIDMADRAFT_125575</name>
</gene>
<keyword evidence="9" id="KW-1185">Reference proteome</keyword>
<dbReference type="GO" id="GO:0006865">
    <property type="term" value="P:amino acid transport"/>
    <property type="evidence" value="ECO:0007669"/>
    <property type="project" value="InterPro"/>
</dbReference>
<dbReference type="GO" id="GO:0022857">
    <property type="term" value="F:transmembrane transporter activity"/>
    <property type="evidence" value="ECO:0007669"/>
    <property type="project" value="InterPro"/>
</dbReference>
<reference evidence="8 9" key="1">
    <citation type="submission" date="2014-04" db="EMBL/GenBank/DDBJ databases">
        <authorList>
            <consortium name="DOE Joint Genome Institute"/>
            <person name="Kuo A."/>
            <person name="Martino E."/>
            <person name="Perotto S."/>
            <person name="Kohler A."/>
            <person name="Nagy L.G."/>
            <person name="Floudas D."/>
            <person name="Copeland A."/>
            <person name="Barry K.W."/>
            <person name="Cichocki N."/>
            <person name="Veneault-Fourrey C."/>
            <person name="LaButti K."/>
            <person name="Lindquist E.A."/>
            <person name="Lipzen A."/>
            <person name="Lundell T."/>
            <person name="Morin E."/>
            <person name="Murat C."/>
            <person name="Sun H."/>
            <person name="Tunlid A."/>
            <person name="Henrissat B."/>
            <person name="Grigoriev I.V."/>
            <person name="Hibbett D.S."/>
            <person name="Martin F."/>
            <person name="Nordberg H.P."/>
            <person name="Cantor M.N."/>
            <person name="Hua S.X."/>
        </authorList>
    </citation>
    <scope>NUCLEOTIDE SEQUENCE [LARGE SCALE GENOMIC DNA]</scope>
    <source>
        <strain evidence="8 9">Zn</strain>
    </source>
</reference>
<dbReference type="Pfam" id="PF13520">
    <property type="entry name" value="AA_permease_2"/>
    <property type="match status" value="1"/>
</dbReference>
<dbReference type="InterPro" id="IPR004840">
    <property type="entry name" value="Amino_acid_permease_CS"/>
</dbReference>
<dbReference type="PIRSF" id="PIRSF006060">
    <property type="entry name" value="AA_transporter"/>
    <property type="match status" value="1"/>
</dbReference>
<evidence type="ECO:0000313" key="9">
    <source>
        <dbReference type="Proteomes" id="UP000054321"/>
    </source>
</evidence>
<evidence type="ECO:0000313" key="8">
    <source>
        <dbReference type="EMBL" id="KIM99640.1"/>
    </source>
</evidence>
<dbReference type="OrthoDB" id="3900342at2759"/>
<accession>A0A0C3GUD0</accession>
<dbReference type="InParanoid" id="A0A0C3GUD0"/>
<feature type="transmembrane region" description="Helical" evidence="7">
    <location>
        <begin position="37"/>
        <end position="63"/>
    </location>
</feature>
<evidence type="ECO:0000256" key="3">
    <source>
        <dbReference type="ARBA" id="ARBA00022692"/>
    </source>
</evidence>
<keyword evidence="2" id="KW-0813">Transport</keyword>